<evidence type="ECO:0000313" key="2">
    <source>
        <dbReference type="Proteomes" id="UP000272942"/>
    </source>
</evidence>
<dbReference type="AlphaFoldDB" id="A0A183BAE1"/>
<dbReference type="WBParaSite" id="ECPE_0001621901-mRNA-1">
    <property type="protein sequence ID" value="ECPE_0001621901-mRNA-1"/>
    <property type="gene ID" value="ECPE_0001621901"/>
</dbReference>
<organism evidence="3">
    <name type="scientific">Echinostoma caproni</name>
    <dbReference type="NCBI Taxonomy" id="27848"/>
    <lineage>
        <taxon>Eukaryota</taxon>
        <taxon>Metazoa</taxon>
        <taxon>Spiralia</taxon>
        <taxon>Lophotrochozoa</taxon>
        <taxon>Platyhelminthes</taxon>
        <taxon>Trematoda</taxon>
        <taxon>Digenea</taxon>
        <taxon>Plagiorchiida</taxon>
        <taxon>Echinostomata</taxon>
        <taxon>Echinostomatoidea</taxon>
        <taxon>Echinostomatidae</taxon>
        <taxon>Echinostoma</taxon>
    </lineage>
</organism>
<dbReference type="OrthoDB" id="197206at2759"/>
<dbReference type="EMBL" id="UZAN01063253">
    <property type="protein sequence ID" value="VDP93448.1"/>
    <property type="molecule type" value="Genomic_DNA"/>
</dbReference>
<reference evidence="1 2" key="2">
    <citation type="submission" date="2018-11" db="EMBL/GenBank/DDBJ databases">
        <authorList>
            <consortium name="Pathogen Informatics"/>
        </authorList>
    </citation>
    <scope>NUCLEOTIDE SEQUENCE [LARGE SCALE GENOMIC DNA]</scope>
    <source>
        <strain evidence="1 2">Egypt</strain>
    </source>
</reference>
<dbReference type="Gene3D" id="3.40.50.620">
    <property type="entry name" value="HUPs"/>
    <property type="match status" value="1"/>
</dbReference>
<gene>
    <name evidence="1" type="ORF">ECPE_LOCUS16176</name>
</gene>
<accession>A0A183BAE1</accession>
<reference evidence="3" key="1">
    <citation type="submission" date="2016-06" db="UniProtKB">
        <authorList>
            <consortium name="WormBaseParasite"/>
        </authorList>
    </citation>
    <scope>IDENTIFICATION</scope>
</reference>
<keyword evidence="2" id="KW-1185">Reference proteome</keyword>
<proteinExistence type="predicted"/>
<name>A0A183BAE1_9TREM</name>
<dbReference type="Proteomes" id="UP000272942">
    <property type="component" value="Unassembled WGS sequence"/>
</dbReference>
<evidence type="ECO:0000313" key="1">
    <source>
        <dbReference type="EMBL" id="VDP93448.1"/>
    </source>
</evidence>
<protein>
    <submittedName>
        <fullName evidence="3">Tyrosine--tRNA ligase</fullName>
    </submittedName>
</protein>
<sequence length="129" mass="14507">MRPIKDKAAVAKAFEEEFPGCLDAVAARLRETDRLRCLWSITPDGLPHLGYSIPLRKLARLSQFDGVHVRVIVVLVRDIAAHLRGSVPWDLVLPRGNFCRTVVTALFRALDGRMTQFNCVLGFEFQCAE</sequence>
<dbReference type="InterPro" id="IPR014729">
    <property type="entry name" value="Rossmann-like_a/b/a_fold"/>
</dbReference>
<evidence type="ECO:0000313" key="3">
    <source>
        <dbReference type="WBParaSite" id="ECPE_0001621901-mRNA-1"/>
    </source>
</evidence>